<sequence>MKKTFTCFSDKKLYSKKEWVLPNNVVFLSSFLVPFILMVYAYCLYSSFSPIKWIYLPFIFLISLYLADLITGIIHCLYIDGSYNYNKFDKENNCLVVETNFGYASCHHLFPSNWKDIPDTTIIINSLVVMLIPLLFIFYFINIPLLKSLLILTTTILVFCPLSHKYAHEKLHGRPIPYIANLLIENNIILNPKSHEKHHIENNYNWSFLNGYSDSLLNFIIKNICYYFEICPKEELQYNTEMFKKDIITIKFVGDIEGTIQCRMDGNLFVEP</sequence>
<feature type="domain" description="Lipid desaturase" evidence="7">
    <location>
        <begin position="65"/>
        <end position="218"/>
    </location>
</feature>
<evidence type="ECO:0000313" key="8">
    <source>
        <dbReference type="EMBL" id="QHS88113.1"/>
    </source>
</evidence>
<feature type="transmembrane region" description="Helical" evidence="6">
    <location>
        <begin position="54"/>
        <end position="78"/>
    </location>
</feature>
<dbReference type="InterPro" id="IPR019547">
    <property type="entry name" value="Lipid_desat"/>
</dbReference>
<keyword evidence="3 6" id="KW-0812">Transmembrane</keyword>
<dbReference type="EMBL" id="MN739093">
    <property type="protein sequence ID" value="QHS88113.1"/>
    <property type="molecule type" value="Genomic_DNA"/>
</dbReference>
<protein>
    <recommendedName>
        <fullName evidence="7">Lipid desaturase domain-containing protein</fullName>
    </recommendedName>
</protein>
<dbReference type="AlphaFoldDB" id="A0A6C0B9H5"/>
<evidence type="ECO:0000256" key="4">
    <source>
        <dbReference type="ARBA" id="ARBA00022989"/>
    </source>
</evidence>
<comment type="subcellular location">
    <subcellularLocation>
        <location evidence="1">Membrane</location>
        <topology evidence="1">Multi-pass membrane protein</topology>
    </subcellularLocation>
</comment>
<accession>A0A6C0B9H5</accession>
<keyword evidence="5 6" id="KW-0472">Membrane</keyword>
<evidence type="ECO:0000256" key="3">
    <source>
        <dbReference type="ARBA" id="ARBA00022692"/>
    </source>
</evidence>
<dbReference type="GO" id="GO:0016020">
    <property type="term" value="C:membrane"/>
    <property type="evidence" value="ECO:0007669"/>
    <property type="project" value="UniProtKB-SubCell"/>
</dbReference>
<proteinExistence type="inferred from homology"/>
<feature type="transmembrane region" description="Helical" evidence="6">
    <location>
        <begin position="122"/>
        <end position="143"/>
    </location>
</feature>
<reference evidence="8" key="1">
    <citation type="journal article" date="2020" name="Nature">
        <title>Giant virus diversity and host interactions through global metagenomics.</title>
        <authorList>
            <person name="Schulz F."/>
            <person name="Roux S."/>
            <person name="Paez-Espino D."/>
            <person name="Jungbluth S."/>
            <person name="Walsh D.A."/>
            <person name="Denef V.J."/>
            <person name="McMahon K.D."/>
            <person name="Konstantinidis K.T."/>
            <person name="Eloe-Fadrosh E.A."/>
            <person name="Kyrpides N.C."/>
            <person name="Woyke T."/>
        </authorList>
    </citation>
    <scope>NUCLEOTIDE SEQUENCE</scope>
    <source>
        <strain evidence="8">GVMAG-M-3300010158-13</strain>
    </source>
</reference>
<comment type="similarity">
    <text evidence="2">Belongs to the fatty acid desaturase CarF family.</text>
</comment>
<evidence type="ECO:0000259" key="7">
    <source>
        <dbReference type="Pfam" id="PF10520"/>
    </source>
</evidence>
<evidence type="ECO:0000256" key="5">
    <source>
        <dbReference type="ARBA" id="ARBA00023136"/>
    </source>
</evidence>
<evidence type="ECO:0000256" key="2">
    <source>
        <dbReference type="ARBA" id="ARBA00007620"/>
    </source>
</evidence>
<name>A0A6C0B9H5_9ZZZZ</name>
<organism evidence="8">
    <name type="scientific">viral metagenome</name>
    <dbReference type="NCBI Taxonomy" id="1070528"/>
    <lineage>
        <taxon>unclassified sequences</taxon>
        <taxon>metagenomes</taxon>
        <taxon>organismal metagenomes</taxon>
    </lineage>
</organism>
<evidence type="ECO:0000256" key="6">
    <source>
        <dbReference type="SAM" id="Phobius"/>
    </source>
</evidence>
<dbReference type="Pfam" id="PF10520">
    <property type="entry name" value="Lipid_desat"/>
    <property type="match status" value="1"/>
</dbReference>
<keyword evidence="4 6" id="KW-1133">Transmembrane helix</keyword>
<feature type="transmembrane region" description="Helical" evidence="6">
    <location>
        <begin position="21"/>
        <end position="42"/>
    </location>
</feature>
<evidence type="ECO:0000256" key="1">
    <source>
        <dbReference type="ARBA" id="ARBA00004141"/>
    </source>
</evidence>